<reference evidence="1 2" key="1">
    <citation type="submission" date="2022-11" db="EMBL/GenBank/DDBJ databases">
        <title>Haliovirga abyssi gen. nov., sp. nov., a mesophilic fermentative bacterium isolated from the Iheya North hydrothermal field and the proposal of Haliovirgaceae fam. nov.</title>
        <authorList>
            <person name="Miyazaki U."/>
            <person name="Tame A."/>
            <person name="Miyazaki J."/>
            <person name="Takai K."/>
            <person name="Sawayama S."/>
            <person name="Kitajima M."/>
            <person name="Okamoto A."/>
            <person name="Nakagawa S."/>
        </authorList>
    </citation>
    <scope>NUCLEOTIDE SEQUENCE [LARGE SCALE GENOMIC DNA]</scope>
    <source>
        <strain evidence="1 2">IC12</strain>
    </source>
</reference>
<dbReference type="NCBIfam" id="TIGR00099">
    <property type="entry name" value="Cof-subfamily"/>
    <property type="match status" value="1"/>
</dbReference>
<dbReference type="NCBIfam" id="TIGR01484">
    <property type="entry name" value="HAD-SF-IIB"/>
    <property type="match status" value="1"/>
</dbReference>
<accession>A0AAU9DVF0</accession>
<dbReference type="RefSeq" id="WP_307905037.1">
    <property type="nucleotide sequence ID" value="NZ_AP027059.1"/>
</dbReference>
<dbReference type="PANTHER" id="PTHR10000">
    <property type="entry name" value="PHOSPHOSERINE PHOSPHATASE"/>
    <property type="match status" value="1"/>
</dbReference>
<dbReference type="Gene3D" id="3.40.50.1000">
    <property type="entry name" value="HAD superfamily/HAD-like"/>
    <property type="match status" value="1"/>
</dbReference>
<dbReference type="InterPro" id="IPR006379">
    <property type="entry name" value="HAD-SF_hydro_IIB"/>
</dbReference>
<proteinExistence type="predicted"/>
<evidence type="ECO:0000313" key="2">
    <source>
        <dbReference type="Proteomes" id="UP001321582"/>
    </source>
</evidence>
<dbReference type="InterPro" id="IPR023214">
    <property type="entry name" value="HAD_sf"/>
</dbReference>
<dbReference type="GO" id="GO:0005829">
    <property type="term" value="C:cytosol"/>
    <property type="evidence" value="ECO:0007669"/>
    <property type="project" value="TreeGrafter"/>
</dbReference>
<dbReference type="PROSITE" id="PS01229">
    <property type="entry name" value="COF_2"/>
    <property type="match status" value="1"/>
</dbReference>
<dbReference type="InterPro" id="IPR000150">
    <property type="entry name" value="Cof"/>
</dbReference>
<dbReference type="PROSITE" id="PS01228">
    <property type="entry name" value="COF_1"/>
    <property type="match status" value="1"/>
</dbReference>
<dbReference type="InterPro" id="IPR036412">
    <property type="entry name" value="HAD-like_sf"/>
</dbReference>
<evidence type="ECO:0000313" key="1">
    <source>
        <dbReference type="EMBL" id="BDU50101.1"/>
    </source>
</evidence>
<name>A0AAU9DVF0_9FUSO</name>
<dbReference type="AlphaFoldDB" id="A0AAU9DVF0"/>
<sequence length="264" mass="30147">MKIEAVAIDLDGTLLNSNHEISDFTKKTLFKVRKKGIKLYIATGRLYKSLYRYKEELKIDTPVICYNGAMAVDGKTDEKIFEIPLKNSVVNRLIEISREKEVHLNLFSDEKWYVECTGGELERYEKSSGLRSHLVNFDKIKELKITKGMYVGENKELLEIDSMLEKEFDKKIYKAFSKPYFLEILNENVSKGDTLIKILEKEGIDPQKTVAFGDGFNDLEMINLVGIGVAMENAPEELKSKVDNITVSNDEDGVAKFLIDLLKI</sequence>
<dbReference type="SFLD" id="SFLDG01140">
    <property type="entry name" value="C2.B:_Phosphomannomutase_and_P"/>
    <property type="match status" value="1"/>
</dbReference>
<keyword evidence="2" id="KW-1185">Reference proteome</keyword>
<dbReference type="KEGG" id="haby:HLVA_06700"/>
<dbReference type="Proteomes" id="UP001321582">
    <property type="component" value="Chromosome"/>
</dbReference>
<dbReference type="PANTHER" id="PTHR10000:SF8">
    <property type="entry name" value="HAD SUPERFAMILY HYDROLASE-LIKE, TYPE 3"/>
    <property type="match status" value="1"/>
</dbReference>
<dbReference type="GO" id="GO:0000287">
    <property type="term" value="F:magnesium ion binding"/>
    <property type="evidence" value="ECO:0007669"/>
    <property type="project" value="TreeGrafter"/>
</dbReference>
<dbReference type="CDD" id="cd07516">
    <property type="entry name" value="HAD_Pase"/>
    <property type="match status" value="1"/>
</dbReference>
<dbReference type="Gene3D" id="3.30.1240.10">
    <property type="match status" value="1"/>
</dbReference>
<dbReference type="GO" id="GO:0016791">
    <property type="term" value="F:phosphatase activity"/>
    <property type="evidence" value="ECO:0007669"/>
    <property type="project" value="TreeGrafter"/>
</dbReference>
<dbReference type="SFLD" id="SFLDG01144">
    <property type="entry name" value="C2.B.4:_PGP_Like"/>
    <property type="match status" value="1"/>
</dbReference>
<protein>
    <submittedName>
        <fullName evidence="1">Haloacid dehalogenase</fullName>
    </submittedName>
</protein>
<dbReference type="EMBL" id="AP027059">
    <property type="protein sequence ID" value="BDU50101.1"/>
    <property type="molecule type" value="Genomic_DNA"/>
</dbReference>
<dbReference type="SUPFAM" id="SSF56784">
    <property type="entry name" value="HAD-like"/>
    <property type="match status" value="1"/>
</dbReference>
<dbReference type="Pfam" id="PF08282">
    <property type="entry name" value="Hydrolase_3"/>
    <property type="match status" value="1"/>
</dbReference>
<organism evidence="1 2">
    <name type="scientific">Haliovirga abyssi</name>
    <dbReference type="NCBI Taxonomy" id="2996794"/>
    <lineage>
        <taxon>Bacteria</taxon>
        <taxon>Fusobacteriati</taxon>
        <taxon>Fusobacteriota</taxon>
        <taxon>Fusobacteriia</taxon>
        <taxon>Fusobacteriales</taxon>
        <taxon>Haliovirgaceae</taxon>
        <taxon>Haliovirga</taxon>
    </lineage>
</organism>
<gene>
    <name evidence="1" type="ORF">HLVA_06700</name>
</gene>
<dbReference type="SFLD" id="SFLDS00003">
    <property type="entry name" value="Haloacid_Dehalogenase"/>
    <property type="match status" value="1"/>
</dbReference>